<dbReference type="Pfam" id="PF04423">
    <property type="entry name" value="Rad50_zn_hook"/>
    <property type="match status" value="1"/>
</dbReference>
<keyword evidence="16" id="KW-0469">Meiosis</keyword>
<dbReference type="FunFam" id="3.40.50.300:FF:000947">
    <property type="entry name" value="DNA repair protein RAD50"/>
    <property type="match status" value="1"/>
</dbReference>
<feature type="binding site" evidence="18">
    <location>
        <position position="684"/>
    </location>
    <ligand>
        <name>Zn(2+)</name>
        <dbReference type="ChEBI" id="CHEBI:29105"/>
    </ligand>
</feature>
<keyword evidence="21" id="KW-1185">Reference proteome</keyword>
<evidence type="ECO:0000256" key="16">
    <source>
        <dbReference type="ARBA" id="ARBA00023254"/>
    </source>
</evidence>
<evidence type="ECO:0000313" key="23">
    <source>
        <dbReference type="RefSeq" id="XP_022328123.1"/>
    </source>
</evidence>
<keyword evidence="6 18" id="KW-0479">Metal-binding</keyword>
<dbReference type="InterPro" id="IPR038729">
    <property type="entry name" value="Rad50/SbcC_AAA"/>
</dbReference>
<dbReference type="GO" id="GO:0051880">
    <property type="term" value="F:G-quadruplex DNA binding"/>
    <property type="evidence" value="ECO:0007669"/>
    <property type="project" value="TreeGrafter"/>
</dbReference>
<keyword evidence="9" id="KW-0378">Hydrolase</keyword>
<evidence type="ECO:0000256" key="2">
    <source>
        <dbReference type="ARBA" id="ARBA00004123"/>
    </source>
</evidence>
<dbReference type="GO" id="GO:0046872">
    <property type="term" value="F:metal ion binding"/>
    <property type="evidence" value="ECO:0007669"/>
    <property type="project" value="UniProtKB-UniRule"/>
</dbReference>
<evidence type="ECO:0000256" key="12">
    <source>
        <dbReference type="ARBA" id="ARBA00022842"/>
    </source>
</evidence>
<dbReference type="InterPro" id="IPR004584">
    <property type="entry name" value="Rad50_eukaryotes"/>
</dbReference>
<comment type="cofactor">
    <cofactor evidence="1">
        <name>Zn(2+)</name>
        <dbReference type="ChEBI" id="CHEBI:29105"/>
    </cofactor>
</comment>
<dbReference type="GO" id="GO:0000794">
    <property type="term" value="C:condensed nuclear chromosome"/>
    <property type="evidence" value="ECO:0007669"/>
    <property type="project" value="TreeGrafter"/>
</dbReference>
<dbReference type="InterPro" id="IPR013134">
    <property type="entry name" value="Zn_hook_RAD50"/>
</dbReference>
<dbReference type="GO" id="GO:0007004">
    <property type="term" value="P:telomere maintenance via telomerase"/>
    <property type="evidence" value="ECO:0007669"/>
    <property type="project" value="TreeGrafter"/>
</dbReference>
<dbReference type="SUPFAM" id="SSF75712">
    <property type="entry name" value="Rad50 coiled-coil Zn hook"/>
    <property type="match status" value="1"/>
</dbReference>
<dbReference type="GO" id="GO:0005524">
    <property type="term" value="F:ATP binding"/>
    <property type="evidence" value="ECO:0007669"/>
    <property type="project" value="UniProtKB-KW"/>
</dbReference>
<dbReference type="GO" id="GO:0016887">
    <property type="term" value="F:ATP hydrolysis activity"/>
    <property type="evidence" value="ECO:0007669"/>
    <property type="project" value="InterPro"/>
</dbReference>
<keyword evidence="15" id="KW-0539">Nucleus</keyword>
<evidence type="ECO:0000256" key="15">
    <source>
        <dbReference type="ARBA" id="ARBA00023242"/>
    </source>
</evidence>
<feature type="coiled-coil region" evidence="19">
    <location>
        <begin position="423"/>
        <end position="559"/>
    </location>
</feature>
<dbReference type="FunFam" id="3.40.50.300:FF:001195">
    <property type="entry name" value="DNA repair protein rad50"/>
    <property type="match status" value="1"/>
</dbReference>
<keyword evidence="12" id="KW-0460">Magnesium</keyword>
<evidence type="ECO:0000256" key="8">
    <source>
        <dbReference type="ARBA" id="ARBA00022763"/>
    </source>
</evidence>
<evidence type="ECO:0000256" key="19">
    <source>
        <dbReference type="SAM" id="Coils"/>
    </source>
</evidence>
<dbReference type="GO" id="GO:0006302">
    <property type="term" value="P:double-strand break repair"/>
    <property type="evidence" value="ECO:0007669"/>
    <property type="project" value="InterPro"/>
</dbReference>
<comment type="subcellular location">
    <subcellularLocation>
        <location evidence="3">Chromosome</location>
    </subcellularLocation>
    <subcellularLocation>
        <location evidence="2">Nucleus</location>
    </subcellularLocation>
</comment>
<dbReference type="GO" id="GO:0043047">
    <property type="term" value="F:single-stranded telomeric DNA binding"/>
    <property type="evidence" value="ECO:0007669"/>
    <property type="project" value="TreeGrafter"/>
</dbReference>
<evidence type="ECO:0000256" key="9">
    <source>
        <dbReference type="ARBA" id="ARBA00022801"/>
    </source>
</evidence>
<feature type="coiled-coil region" evidence="19">
    <location>
        <begin position="273"/>
        <end position="371"/>
    </location>
</feature>
<evidence type="ECO:0000256" key="3">
    <source>
        <dbReference type="ARBA" id="ARBA00004286"/>
    </source>
</evidence>
<keyword evidence="13 19" id="KW-0175">Coiled coil</keyword>
<comment type="catalytic activity">
    <reaction evidence="17">
        <text>ATP + H2O = ADP + phosphate + H(+)</text>
        <dbReference type="Rhea" id="RHEA:13065"/>
        <dbReference type="ChEBI" id="CHEBI:15377"/>
        <dbReference type="ChEBI" id="CHEBI:15378"/>
        <dbReference type="ChEBI" id="CHEBI:30616"/>
        <dbReference type="ChEBI" id="CHEBI:43474"/>
        <dbReference type="ChEBI" id="CHEBI:456216"/>
    </reaction>
</comment>
<accession>A0A8B8DJ06</accession>
<dbReference type="RefSeq" id="XP_022328123.1">
    <property type="nucleotide sequence ID" value="XM_022472415.1"/>
</dbReference>
<keyword evidence="11" id="KW-0067">ATP-binding</keyword>
<evidence type="ECO:0000259" key="20">
    <source>
        <dbReference type="PROSITE" id="PS51131"/>
    </source>
</evidence>
<evidence type="ECO:0000256" key="17">
    <source>
        <dbReference type="ARBA" id="ARBA00049360"/>
    </source>
</evidence>
<keyword evidence="5" id="KW-0158">Chromosome</keyword>
<dbReference type="RefSeq" id="XP_022328122.1">
    <property type="nucleotide sequence ID" value="XM_022472414.1"/>
</dbReference>
<feature type="coiled-coil region" evidence="19">
    <location>
        <begin position="828"/>
        <end position="876"/>
    </location>
</feature>
<keyword evidence="8" id="KW-0227">DNA damage</keyword>
<proteinExistence type="inferred from homology"/>
<dbReference type="Proteomes" id="UP000694844">
    <property type="component" value="Chromosome 3"/>
</dbReference>
<dbReference type="OrthoDB" id="18797at2759"/>
<feature type="coiled-coil region" evidence="19">
    <location>
        <begin position="591"/>
        <end position="632"/>
    </location>
</feature>
<dbReference type="Pfam" id="PF13558">
    <property type="entry name" value="SbcC_Walker_B"/>
    <property type="match status" value="1"/>
</dbReference>
<reference evidence="22 23" key="1">
    <citation type="submission" date="2025-04" db="UniProtKB">
        <authorList>
            <consortium name="RefSeq"/>
        </authorList>
    </citation>
    <scope>IDENTIFICATION</scope>
    <source>
        <tissue evidence="22 23">Whole sample</tissue>
    </source>
</reference>
<evidence type="ECO:0000256" key="13">
    <source>
        <dbReference type="ARBA" id="ARBA00023054"/>
    </source>
</evidence>
<dbReference type="GO" id="GO:0030870">
    <property type="term" value="C:Mre11 complex"/>
    <property type="evidence" value="ECO:0007669"/>
    <property type="project" value="InterPro"/>
</dbReference>
<comment type="similarity">
    <text evidence="4">Belongs to the SMC family. RAD50 subfamily.</text>
</comment>
<dbReference type="Pfam" id="PF13476">
    <property type="entry name" value="AAA_23"/>
    <property type="match status" value="1"/>
</dbReference>
<evidence type="ECO:0000256" key="6">
    <source>
        <dbReference type="ARBA" id="ARBA00022723"/>
    </source>
</evidence>
<evidence type="ECO:0000256" key="1">
    <source>
        <dbReference type="ARBA" id="ARBA00001947"/>
    </source>
</evidence>
<evidence type="ECO:0000256" key="10">
    <source>
        <dbReference type="ARBA" id="ARBA00022833"/>
    </source>
</evidence>
<dbReference type="InterPro" id="IPR027417">
    <property type="entry name" value="P-loop_NTPase"/>
</dbReference>
<name>A0A8B8DJ06_CRAVI</name>
<keyword evidence="14" id="KW-0234">DNA repair</keyword>
<evidence type="ECO:0000256" key="14">
    <source>
        <dbReference type="ARBA" id="ARBA00023204"/>
    </source>
</evidence>
<feature type="coiled-coil region" evidence="19">
    <location>
        <begin position="908"/>
        <end position="1073"/>
    </location>
</feature>
<evidence type="ECO:0000256" key="5">
    <source>
        <dbReference type="ARBA" id="ARBA00022454"/>
    </source>
</evidence>
<dbReference type="Gene3D" id="1.10.287.510">
    <property type="entry name" value="Helix hairpin bin"/>
    <property type="match status" value="1"/>
</dbReference>
<protein>
    <submittedName>
        <fullName evidence="22 23">DNA repair protein RAD50-like isoform X1</fullName>
    </submittedName>
</protein>
<dbReference type="GO" id="GO:0003691">
    <property type="term" value="F:double-stranded telomeric DNA binding"/>
    <property type="evidence" value="ECO:0007669"/>
    <property type="project" value="TreeGrafter"/>
</dbReference>
<dbReference type="GO" id="GO:0070192">
    <property type="term" value="P:chromosome organization involved in meiotic cell cycle"/>
    <property type="evidence" value="ECO:0007669"/>
    <property type="project" value="TreeGrafter"/>
</dbReference>
<dbReference type="PANTHER" id="PTHR18867">
    <property type="entry name" value="RAD50"/>
    <property type="match status" value="1"/>
</dbReference>
<dbReference type="PROSITE" id="PS51131">
    <property type="entry name" value="ZN_HOOK"/>
    <property type="match status" value="1"/>
</dbReference>
<dbReference type="PANTHER" id="PTHR18867:SF12">
    <property type="entry name" value="DNA REPAIR PROTEIN RAD50"/>
    <property type="match status" value="1"/>
</dbReference>
<evidence type="ECO:0000313" key="22">
    <source>
        <dbReference type="RefSeq" id="XP_022328122.1"/>
    </source>
</evidence>
<dbReference type="NCBIfam" id="TIGR00606">
    <property type="entry name" value="rad50"/>
    <property type="match status" value="1"/>
</dbReference>
<evidence type="ECO:0000256" key="7">
    <source>
        <dbReference type="ARBA" id="ARBA00022741"/>
    </source>
</evidence>
<dbReference type="GeneID" id="111127309"/>
<feature type="coiled-coil region" evidence="19">
    <location>
        <begin position="204"/>
        <end position="234"/>
    </location>
</feature>
<keyword evidence="10 18" id="KW-0862">Zinc</keyword>
<evidence type="ECO:0000256" key="11">
    <source>
        <dbReference type="ARBA" id="ARBA00022840"/>
    </source>
</evidence>
<organism evidence="21 22">
    <name type="scientific">Crassostrea virginica</name>
    <name type="common">Eastern oyster</name>
    <dbReference type="NCBI Taxonomy" id="6565"/>
    <lineage>
        <taxon>Eukaryota</taxon>
        <taxon>Metazoa</taxon>
        <taxon>Spiralia</taxon>
        <taxon>Lophotrochozoa</taxon>
        <taxon>Mollusca</taxon>
        <taxon>Bivalvia</taxon>
        <taxon>Autobranchia</taxon>
        <taxon>Pteriomorphia</taxon>
        <taxon>Ostreida</taxon>
        <taxon>Ostreoidea</taxon>
        <taxon>Ostreidae</taxon>
        <taxon>Crassostrea</taxon>
    </lineage>
</organism>
<dbReference type="Gene3D" id="3.40.50.300">
    <property type="entry name" value="P-loop containing nucleotide triphosphate hydrolases"/>
    <property type="match status" value="2"/>
</dbReference>
<gene>
    <name evidence="22 23" type="primary">LOC111127309</name>
</gene>
<keyword evidence="7" id="KW-0547">Nucleotide-binding</keyword>
<evidence type="ECO:0000313" key="21">
    <source>
        <dbReference type="Proteomes" id="UP000694844"/>
    </source>
</evidence>
<dbReference type="SUPFAM" id="SSF52540">
    <property type="entry name" value="P-loop containing nucleoside triphosphate hydrolases"/>
    <property type="match status" value="1"/>
</dbReference>
<dbReference type="KEGG" id="cvn:111127309"/>
<sequence>MSKIEKMSIQGIRSFGPDDSDKGIISFFTPLTLILGPNGTGKTTIIECLKYMTTGVMPPGSKGGAFIHDPKVAHERQVKAQIRLQFRDVTNNRMVIQRIMEATQKVKKIEMKTLDGVITRYDVNGEKKSISSKCAEIDREMITSLGVSKPVLENVIFCHQEDSNWPLSEGKALKEKFDAIFASTRYVKALETIRKVKQTQDQDLKLYKQEVTHLKQLKDKSEQLEADKNERETKMMACRESVEKIESKLRPVIEKLDQIGNQSDKIYKIQTNIEKHRSEMKMMEGSAADLREQIKNEFQGSVEELKRKIAEFENMVQERQETMEQFQLAQRELNKELEKLGQERGDLLMEVGKLEQESERYKGNMKRRDEEIKKLATKYDIEGYRKGELTDEQYRTFMDIIKTKIESLLEEGKKVKVEFDEKDANMQQKLDDVRDKKTKLEQNERLKKDLMTENTQKIRQINQKLSEVEASAGRRDQITRELKRAEFELAKTEKTVDVNKIKQEIECLSKEKSKLDATISDLSSEMNRLHLQSSARAQLDVLKKDKVTKEEQIRRLRAKQEDTLTYLLGHVPARNVRGELDEYIGKQTDSVKRLSQDIQKIRSVLSSKEAEKKMLGESLKKKEAELKNVEEKVFSVCGSQNFDEGLSSLQEKMSTAQDQRGSLLGAEHFFQKYVNDLEKQEPCCPLCHREFDTDQEVKELIIELKNKLRMVPSKLVKTEKDLDEYRTKYDAMMQLKPLKENITVLEDQEVPELKNKLKKINEDISRLREDVQTKEDDLHVQEQDDETAKQIQPDIVMMDRYQGEVTELEKKISTEGAKLSGGDSDRSLQDVINEKEDLQMKVDSSNKQLESMRQKINLHTEQVQQLKSDVNKLTSEKLQIDSDLQQRYKLEEDKAKLLSENDQYGKEVTESQDQIKPLQTQLEKLRKEKEKILQDKEERTEYMKNEVDKVKNDTAKVKNVNLEIKSYNQSGKADTLADNKNRLNKITEKAAKKEEELKDTADSLNELRDELAKNTERERELTDNLRLRRHLQDIEDKKKSIEELEQELGGIDAKHLERERRRLLAEQQEFLREKQMSENRKMALHGELSSIVNELKSEMYKNAGIKYRDKMIILKTTELASSDLEKYYKALDKAIMSYHNMKMDEINKIIRELWRNTYKGNDIETIEIRSDEDEAGLMKTRRTYNYRVVMIKGDTALDMRGRCSAGQKVLASLIIRMALAETFCLNCGILALDEPTTNLDRENIESLALALVEIIKSRSSQKNFQLVVITHDEDFVELLGRSDYVDEFWKVRKDANACSKLVKAKVEDLHSR</sequence>
<feature type="domain" description="Zinc-hook" evidence="20">
    <location>
        <begin position="639"/>
        <end position="737"/>
    </location>
</feature>
<feature type="coiled-coil region" evidence="19">
    <location>
        <begin position="715"/>
        <end position="784"/>
    </location>
</feature>
<dbReference type="GO" id="GO:0000722">
    <property type="term" value="P:telomere maintenance via recombination"/>
    <property type="evidence" value="ECO:0007669"/>
    <property type="project" value="TreeGrafter"/>
</dbReference>
<evidence type="ECO:0000256" key="18">
    <source>
        <dbReference type="PROSITE-ProRule" id="PRU00471"/>
    </source>
</evidence>
<evidence type="ECO:0000256" key="4">
    <source>
        <dbReference type="ARBA" id="ARBA00009439"/>
    </source>
</evidence>
<feature type="binding site" evidence="18">
    <location>
        <position position="687"/>
    </location>
    <ligand>
        <name>Zn(2+)</name>
        <dbReference type="ChEBI" id="CHEBI:29105"/>
    </ligand>
</feature>